<evidence type="ECO:0000256" key="6">
    <source>
        <dbReference type="PROSITE-ProRule" id="PRU00169"/>
    </source>
</evidence>
<keyword evidence="5" id="KW-0418">Kinase</keyword>
<dbReference type="Pfam" id="PF00512">
    <property type="entry name" value="HisKA"/>
    <property type="match status" value="1"/>
</dbReference>
<dbReference type="SMART" id="SM00387">
    <property type="entry name" value="HATPase_c"/>
    <property type="match status" value="1"/>
</dbReference>
<dbReference type="GO" id="GO:0000155">
    <property type="term" value="F:phosphorelay sensor kinase activity"/>
    <property type="evidence" value="ECO:0007669"/>
    <property type="project" value="InterPro"/>
</dbReference>
<dbReference type="InterPro" id="IPR005467">
    <property type="entry name" value="His_kinase_dom"/>
</dbReference>
<dbReference type="Gene3D" id="3.40.50.2300">
    <property type="match status" value="1"/>
</dbReference>
<dbReference type="Gene3D" id="3.30.450.20">
    <property type="entry name" value="PAS domain"/>
    <property type="match status" value="6"/>
</dbReference>
<dbReference type="InterPro" id="IPR036097">
    <property type="entry name" value="HisK_dim/P_sf"/>
</dbReference>
<gene>
    <name evidence="12" type="ORF">GXY80_14735</name>
</gene>
<evidence type="ECO:0000256" key="7">
    <source>
        <dbReference type="SAM" id="Coils"/>
    </source>
</evidence>
<dbReference type="EMBL" id="JAAYEE010000286">
    <property type="protein sequence ID" value="NLW36711.1"/>
    <property type="molecule type" value="Genomic_DNA"/>
</dbReference>
<evidence type="ECO:0000259" key="10">
    <source>
        <dbReference type="PROSITE" id="PS50112"/>
    </source>
</evidence>
<dbReference type="PROSITE" id="PS50109">
    <property type="entry name" value="HIS_KIN"/>
    <property type="match status" value="1"/>
</dbReference>
<dbReference type="InterPro" id="IPR001610">
    <property type="entry name" value="PAC"/>
</dbReference>
<keyword evidence="7" id="KW-0175">Coiled coil</keyword>
<dbReference type="PANTHER" id="PTHR43304:SF1">
    <property type="entry name" value="PAC DOMAIN-CONTAINING PROTEIN"/>
    <property type="match status" value="1"/>
</dbReference>
<dbReference type="Proteomes" id="UP000777265">
    <property type="component" value="Unassembled WGS sequence"/>
</dbReference>
<feature type="coiled-coil region" evidence="7">
    <location>
        <begin position="414"/>
        <end position="441"/>
    </location>
</feature>
<dbReference type="CDD" id="cd00130">
    <property type="entry name" value="PAS"/>
    <property type="match status" value="6"/>
</dbReference>
<dbReference type="SUPFAM" id="SSF47384">
    <property type="entry name" value="Homodimeric domain of signal transducing histidine kinase"/>
    <property type="match status" value="1"/>
</dbReference>
<evidence type="ECO:0000256" key="2">
    <source>
        <dbReference type="ARBA" id="ARBA00012438"/>
    </source>
</evidence>
<evidence type="ECO:0000313" key="13">
    <source>
        <dbReference type="Proteomes" id="UP000777265"/>
    </source>
</evidence>
<evidence type="ECO:0000256" key="4">
    <source>
        <dbReference type="ARBA" id="ARBA00022679"/>
    </source>
</evidence>
<dbReference type="Pfam" id="PF00072">
    <property type="entry name" value="Response_reg"/>
    <property type="match status" value="1"/>
</dbReference>
<dbReference type="InterPro" id="IPR000700">
    <property type="entry name" value="PAS-assoc_C"/>
</dbReference>
<dbReference type="SUPFAM" id="SSF55785">
    <property type="entry name" value="PYP-like sensor domain (PAS domain)"/>
    <property type="match status" value="6"/>
</dbReference>
<dbReference type="Pfam" id="PF08448">
    <property type="entry name" value="PAS_4"/>
    <property type="match status" value="2"/>
</dbReference>
<protein>
    <recommendedName>
        <fullName evidence="2">histidine kinase</fullName>
        <ecNumber evidence="2">2.7.13.3</ecNumber>
    </recommendedName>
</protein>
<evidence type="ECO:0000259" key="9">
    <source>
        <dbReference type="PROSITE" id="PS50110"/>
    </source>
</evidence>
<feature type="domain" description="PAC" evidence="11">
    <location>
        <begin position="250"/>
        <end position="302"/>
    </location>
</feature>
<keyword evidence="4" id="KW-0808">Transferase</keyword>
<dbReference type="CDD" id="cd00156">
    <property type="entry name" value="REC"/>
    <property type="match status" value="1"/>
</dbReference>
<dbReference type="InterPro" id="IPR004358">
    <property type="entry name" value="Sig_transdc_His_kin-like_C"/>
</dbReference>
<dbReference type="SUPFAM" id="SSF55874">
    <property type="entry name" value="ATPase domain of HSP90 chaperone/DNA topoisomerase II/histidine kinase"/>
    <property type="match status" value="1"/>
</dbReference>
<evidence type="ECO:0000256" key="3">
    <source>
        <dbReference type="ARBA" id="ARBA00022553"/>
    </source>
</evidence>
<comment type="caution">
    <text evidence="12">The sequence shown here is derived from an EMBL/GenBank/DDBJ whole genome shotgun (WGS) entry which is preliminary data.</text>
</comment>
<sequence>MKDKNKTKSQLINELTAIRKRIAEVEKLQTGGNLSREAIHNPEHELRERTKELNCLYDIAEIMHRPDSTLEKIFQSTVKLLPGALQYPGIACSRIIRGTQEFRTDNFKETPFKHPSRIIVQGSHIGTVEVFYLEKSPECEEGPFLKEERSLIEIITRILGTFIGQKTTEEAIRKSEEKYRSIFENAIEGIFQTTPEGRMISVNPSYVEMFGYSSQEELIDGVANVGTDIYANPDDRIRFKKLMGELGVVQRFEFPALKKDGTRIWVSLSARAVKDERGTVLYYEGTIEDITSLKEAKEALLKSEEGYRNIYDNAMMGIFQSTPKGRYLRVNPALAAIHGFTSPEEMVRTVTNIGEQLYVNPKDRERYMELLEKADMVRGFEAQLRRKDGSTTWISMNARVIRDKDGSLLYYEGIVEDIARRKEAEEKLRKSQETLRAAVDATHDSLVMIDRDGKVLLSNTVGAKRLGKSVSDFIGTCIYDHFPPHVSRSRKEWFDKTFATGKPVHFEDVRHGRSFEIYCHPVLGERHEVSRVVVFARDIVERKLSEEALKRSEEKYRSIFENAIEGIFQTTPEGRMISVNPSYVEMFGYSSQEELIDGVANVGTDIYANPDDRIRFKKLMGELGVVQRFEFPALKKDGTRIWVSLSARAAKDERGTVLYYEGTIEDITKHRIAEEELNKRSEAMAASIDGITILNQDEVLIYANNAHVKTYGYNTPHELLGKSWRVFYNSNETERFEKEIMPKFRAEGKWRGEAIGRKKDGSEFPQDLSLTALENGGLIGVVRNITDRKKAEEELRITHQRLFDIIEFLPDATFVIDEKKRVVAWNLACEEMTGIKKEEMVGKSDYAIPFYGKKRSILIDYVTMDSDELYQRYESIRRKGHLLYAETFAPMIHNGKGAVLSGNASPLFDRTGKVVGAIESMRDITEVKRLEAQLRQAQKMESVGTLAGGIAHDFNNILTTLIGYATIIQMKMGKNNPLRSHVDQILSASQKAADLTRSLLTFSREQPVSLIPLDINNTIKAAKKLLKRLLTEDIELRTSLTKDDTVVMADKSQMDQILFNLVTNARDAMPKGGMLTIQTGITAMDKEFTRIHGFGEPGRYVLISVSDTGTGMDEATRDKIFDPFFTTKETGKGTGLGLTTVYGIIKQHNGHITVYSEPKQGTTFRIYLPAADTRAGRETNTEPFVSTGNETILIAEDNEGVRHVMREALQEYGYKTIEAIDGEDAINKFRQHRDIDLIIVDSVMPKKNGCEVYGEIRKINSHIKVLFTSGHTKDIVLNKGIEDGEFDFIAKPLLFNEFLQKVREVLDR</sequence>
<dbReference type="PROSITE" id="PS50113">
    <property type="entry name" value="PAC"/>
    <property type="match status" value="5"/>
</dbReference>
<feature type="domain" description="PAC" evidence="11">
    <location>
        <begin position="627"/>
        <end position="679"/>
    </location>
</feature>
<dbReference type="Gene3D" id="1.10.287.130">
    <property type="match status" value="1"/>
</dbReference>
<dbReference type="InterPro" id="IPR003594">
    <property type="entry name" value="HATPase_dom"/>
</dbReference>
<comment type="catalytic activity">
    <reaction evidence="1">
        <text>ATP + protein L-histidine = ADP + protein N-phospho-L-histidine.</text>
        <dbReference type="EC" id="2.7.13.3"/>
    </reaction>
</comment>
<keyword evidence="3 6" id="KW-0597">Phosphoprotein</keyword>
<feature type="domain" description="PAS" evidence="10">
    <location>
        <begin position="552"/>
        <end position="593"/>
    </location>
</feature>
<dbReference type="PROSITE" id="PS50112">
    <property type="entry name" value="PAS"/>
    <property type="match status" value="5"/>
</dbReference>
<dbReference type="PANTHER" id="PTHR43304">
    <property type="entry name" value="PHYTOCHROME-LIKE PROTEIN CPH1"/>
    <property type="match status" value="1"/>
</dbReference>
<dbReference type="Gene3D" id="3.30.565.10">
    <property type="entry name" value="Histidine kinase-like ATPase, C-terminal domain"/>
    <property type="match status" value="1"/>
</dbReference>
<name>A0A971M7L4_9BACT</name>
<feature type="modified residue" description="4-aspartylphosphate" evidence="6">
    <location>
        <position position="1241"/>
    </location>
</feature>
<feature type="domain" description="Response regulatory" evidence="9">
    <location>
        <begin position="1191"/>
        <end position="1306"/>
    </location>
</feature>
<dbReference type="Pfam" id="PF13426">
    <property type="entry name" value="PAS_9"/>
    <property type="match status" value="4"/>
</dbReference>
<dbReference type="Pfam" id="PF02518">
    <property type="entry name" value="HATPase_c"/>
    <property type="match status" value="1"/>
</dbReference>
<dbReference type="PROSITE" id="PS50110">
    <property type="entry name" value="RESPONSE_REGULATORY"/>
    <property type="match status" value="1"/>
</dbReference>
<reference evidence="12" key="1">
    <citation type="journal article" date="2020" name="Biotechnol. Biofuels">
        <title>New insights from the biogas microbiome by comprehensive genome-resolved metagenomics of nearly 1600 species originating from multiple anaerobic digesters.</title>
        <authorList>
            <person name="Campanaro S."/>
            <person name="Treu L."/>
            <person name="Rodriguez-R L.M."/>
            <person name="Kovalovszki A."/>
            <person name="Ziels R.M."/>
            <person name="Maus I."/>
            <person name="Zhu X."/>
            <person name="Kougias P.G."/>
            <person name="Basile A."/>
            <person name="Luo G."/>
            <person name="Schluter A."/>
            <person name="Konstantinidis K.T."/>
            <person name="Angelidaki I."/>
        </authorList>
    </citation>
    <scope>NUCLEOTIDE SEQUENCE</scope>
    <source>
        <strain evidence="12">AS06rmzACSIP_7</strain>
    </source>
</reference>
<proteinExistence type="predicted"/>
<dbReference type="InterPro" id="IPR013656">
    <property type="entry name" value="PAS_4"/>
</dbReference>
<feature type="domain" description="PAC" evidence="11">
    <location>
        <begin position="869"/>
        <end position="936"/>
    </location>
</feature>
<evidence type="ECO:0000313" key="12">
    <source>
        <dbReference type="EMBL" id="NLW36711.1"/>
    </source>
</evidence>
<feature type="domain" description="PAS" evidence="10">
    <location>
        <begin position="175"/>
        <end position="216"/>
    </location>
</feature>
<feature type="domain" description="Histidine kinase" evidence="8">
    <location>
        <begin position="949"/>
        <end position="1172"/>
    </location>
</feature>
<evidence type="ECO:0000256" key="5">
    <source>
        <dbReference type="ARBA" id="ARBA00022777"/>
    </source>
</evidence>
<organism evidence="12 13">
    <name type="scientific">Syntrophorhabdus aromaticivorans</name>
    <dbReference type="NCBI Taxonomy" id="328301"/>
    <lineage>
        <taxon>Bacteria</taxon>
        <taxon>Pseudomonadati</taxon>
        <taxon>Thermodesulfobacteriota</taxon>
        <taxon>Syntrophorhabdia</taxon>
        <taxon>Syntrophorhabdales</taxon>
        <taxon>Syntrophorhabdaceae</taxon>
        <taxon>Syntrophorhabdus</taxon>
    </lineage>
</organism>
<accession>A0A971M7L4</accession>
<evidence type="ECO:0000256" key="1">
    <source>
        <dbReference type="ARBA" id="ARBA00000085"/>
    </source>
</evidence>
<feature type="domain" description="PAS" evidence="10">
    <location>
        <begin position="798"/>
        <end position="844"/>
    </location>
</feature>
<feature type="domain" description="PAC" evidence="11">
    <location>
        <begin position="500"/>
        <end position="551"/>
    </location>
</feature>
<dbReference type="InterPro" id="IPR011006">
    <property type="entry name" value="CheY-like_superfamily"/>
</dbReference>
<dbReference type="InterPro" id="IPR000014">
    <property type="entry name" value="PAS"/>
</dbReference>
<dbReference type="NCBIfam" id="TIGR00229">
    <property type="entry name" value="sensory_box"/>
    <property type="match status" value="6"/>
</dbReference>
<dbReference type="SMART" id="SM00086">
    <property type="entry name" value="PAC"/>
    <property type="match status" value="4"/>
</dbReference>
<dbReference type="InterPro" id="IPR003661">
    <property type="entry name" value="HisK_dim/P_dom"/>
</dbReference>
<dbReference type="InterPro" id="IPR035965">
    <property type="entry name" value="PAS-like_dom_sf"/>
</dbReference>
<evidence type="ECO:0000259" key="8">
    <source>
        <dbReference type="PROSITE" id="PS50109"/>
    </source>
</evidence>
<dbReference type="SUPFAM" id="SSF52172">
    <property type="entry name" value="CheY-like"/>
    <property type="match status" value="1"/>
</dbReference>
<dbReference type="InterPro" id="IPR052162">
    <property type="entry name" value="Sensor_kinase/Photoreceptor"/>
</dbReference>
<dbReference type="EC" id="2.7.13.3" evidence="2"/>
<dbReference type="CDD" id="cd00082">
    <property type="entry name" value="HisKA"/>
    <property type="match status" value="1"/>
</dbReference>
<dbReference type="SMART" id="SM00448">
    <property type="entry name" value="REC"/>
    <property type="match status" value="1"/>
</dbReference>
<dbReference type="InterPro" id="IPR001789">
    <property type="entry name" value="Sig_transdc_resp-reg_receiver"/>
</dbReference>
<feature type="domain" description="PAC" evidence="11">
    <location>
        <begin position="378"/>
        <end position="430"/>
    </location>
</feature>
<dbReference type="SMART" id="SM00091">
    <property type="entry name" value="PAS"/>
    <property type="match status" value="6"/>
</dbReference>
<dbReference type="PRINTS" id="PR00344">
    <property type="entry name" value="BCTRLSENSOR"/>
</dbReference>
<feature type="domain" description="PAS" evidence="10">
    <location>
        <begin position="303"/>
        <end position="374"/>
    </location>
</feature>
<evidence type="ECO:0000259" key="11">
    <source>
        <dbReference type="PROSITE" id="PS50113"/>
    </source>
</evidence>
<reference evidence="12" key="2">
    <citation type="submission" date="2020-01" db="EMBL/GenBank/DDBJ databases">
        <authorList>
            <person name="Campanaro S."/>
        </authorList>
    </citation>
    <scope>NUCLEOTIDE SEQUENCE</scope>
    <source>
        <strain evidence="12">AS06rmzACSIP_7</strain>
    </source>
</reference>
<dbReference type="SMART" id="SM00388">
    <property type="entry name" value="HisKA"/>
    <property type="match status" value="1"/>
</dbReference>
<feature type="domain" description="PAS" evidence="10">
    <location>
        <begin position="431"/>
        <end position="501"/>
    </location>
</feature>
<dbReference type="InterPro" id="IPR036890">
    <property type="entry name" value="HATPase_C_sf"/>
</dbReference>
<feature type="coiled-coil region" evidence="7">
    <location>
        <begin position="1"/>
        <end position="28"/>
    </location>
</feature>